<dbReference type="Gene3D" id="3.20.20.80">
    <property type="entry name" value="Glycosidases"/>
    <property type="match status" value="1"/>
</dbReference>
<keyword evidence="2 3" id="KW-0732">Signal</keyword>
<dbReference type="InterPro" id="IPR013780">
    <property type="entry name" value="Glyco_hydro_b"/>
</dbReference>
<dbReference type="GO" id="GO:0016787">
    <property type="term" value="F:hydrolase activity"/>
    <property type="evidence" value="ECO:0007669"/>
    <property type="project" value="UniProtKB-KW"/>
</dbReference>
<dbReference type="Gene3D" id="2.60.40.1180">
    <property type="entry name" value="Golgi alpha-mannosidase II"/>
    <property type="match status" value="1"/>
</dbReference>
<evidence type="ECO:0000256" key="2">
    <source>
        <dbReference type="ARBA" id="ARBA00022729"/>
    </source>
</evidence>
<sequence length="594" mass="67719">MTWSKYAAILLTCCMTVVASGCSEQPEVKAEQVERQGMMKWITTDKAAYHPGEKVKFTLQLNPSESEAKVFVQYRHLGQKIGQQTVKISGTEAEWEWTPPKDDFRGYMAEVFVKTKDKVMDHLNIAVDVSSDWAKFPRYGYLADFPKLSESQMTRVIDRLNRYHINGIQFYDWQYKHHDPIKTAHGTPAAEWPDIANRPTSYDTVKGYIDLAHRHNMKAMNYNLIFGAYEDAEKDGVKKEWALYKDQALTIQDSHPLPDSWASDIMLYDPSNPEWQNYLIAKEKEVFKHLPFDGWHVDQLGERGTLWNAAGESVELPHGYLSFLKAAKKQLDVSYVMNAVNQYGQVFMALAPLDFFYTEVWSDFPEYGDLKRVIDQNNGFSSNKRNTVLAAYVNYELSNAPGIFNAPGVLLANAVIFASGGAHLELGENMLSKEYFPHKNLTLTPKLEEQLTNYYDFLTAYQNILRDELQPSDLTVVSTGGPALTADAAQGKIWSFAKKKDSSDIVHFINFADANTMNWNDTEGKQVEPKELQELSISFSRDRKVSSILFASPDYYNGSPVQLEFTQQDNQVSLKLPKLKYWDLIMVNYENASG</sequence>
<evidence type="ECO:0000313" key="4">
    <source>
        <dbReference type="EMBL" id="MCJ8010850.1"/>
    </source>
</evidence>
<dbReference type="InterPro" id="IPR025092">
    <property type="entry name" value="Glyco_hydro_66"/>
</dbReference>
<reference evidence="4" key="1">
    <citation type="submission" date="2022-04" db="EMBL/GenBank/DDBJ databases">
        <title>Paenibacillus mangrovi sp. nov., a novel endophytic bacterium isolated from bark of Kandelia candel.</title>
        <authorList>
            <person name="Tuo L."/>
        </authorList>
    </citation>
    <scope>NUCLEOTIDE SEQUENCE</scope>
    <source>
        <strain evidence="4">KQZ6P-2</strain>
    </source>
</reference>
<gene>
    <name evidence="4" type="ORF">MUG84_03705</name>
</gene>
<keyword evidence="4" id="KW-0378">Hydrolase</keyword>
<dbReference type="AlphaFoldDB" id="A0A9X1WPH0"/>
<comment type="caution">
    <text evidence="4">The sequence shown here is derived from an EMBL/GenBank/DDBJ whole genome shotgun (WGS) entry which is preliminary data.</text>
</comment>
<dbReference type="EMBL" id="JALIRP010000001">
    <property type="protein sequence ID" value="MCJ8010850.1"/>
    <property type="molecule type" value="Genomic_DNA"/>
</dbReference>
<evidence type="ECO:0000313" key="5">
    <source>
        <dbReference type="Proteomes" id="UP001139347"/>
    </source>
</evidence>
<dbReference type="Proteomes" id="UP001139347">
    <property type="component" value="Unassembled WGS sequence"/>
</dbReference>
<feature type="signal peptide" evidence="3">
    <location>
        <begin position="1"/>
        <end position="19"/>
    </location>
</feature>
<name>A0A9X1WPH0_9BACL</name>
<proteinExistence type="inferred from homology"/>
<dbReference type="InterPro" id="IPR013783">
    <property type="entry name" value="Ig-like_fold"/>
</dbReference>
<protein>
    <submittedName>
        <fullName evidence="4">Glycoside hydrolase family 66 protein</fullName>
    </submittedName>
</protein>
<dbReference type="InterPro" id="IPR017853">
    <property type="entry name" value="GH"/>
</dbReference>
<organism evidence="4 5">
    <name type="scientific">Paenibacillus mangrovi</name>
    <dbReference type="NCBI Taxonomy" id="2931978"/>
    <lineage>
        <taxon>Bacteria</taxon>
        <taxon>Bacillati</taxon>
        <taxon>Bacillota</taxon>
        <taxon>Bacilli</taxon>
        <taxon>Bacillales</taxon>
        <taxon>Paenibacillaceae</taxon>
        <taxon>Paenibacillus</taxon>
    </lineage>
</organism>
<feature type="chain" id="PRO_5040923878" evidence="3">
    <location>
        <begin position="20"/>
        <end position="594"/>
    </location>
</feature>
<dbReference type="Gene3D" id="2.60.40.10">
    <property type="entry name" value="Immunoglobulins"/>
    <property type="match status" value="1"/>
</dbReference>
<evidence type="ECO:0000256" key="1">
    <source>
        <dbReference type="ARBA" id="ARBA00010837"/>
    </source>
</evidence>
<accession>A0A9X1WPH0</accession>
<dbReference type="Pfam" id="PF13199">
    <property type="entry name" value="Glyco_hydro_66"/>
    <property type="match status" value="1"/>
</dbReference>
<dbReference type="SUPFAM" id="SSF51445">
    <property type="entry name" value="(Trans)glycosidases"/>
    <property type="match status" value="1"/>
</dbReference>
<comment type="similarity">
    <text evidence="1">Belongs to the glycosyl hydrolase 66 family.</text>
</comment>
<dbReference type="CDD" id="cd14745">
    <property type="entry name" value="GH66"/>
    <property type="match status" value="1"/>
</dbReference>
<keyword evidence="5" id="KW-1185">Reference proteome</keyword>
<dbReference type="RefSeq" id="WP_244720940.1">
    <property type="nucleotide sequence ID" value="NZ_JALIRP010000001.1"/>
</dbReference>
<evidence type="ECO:0000256" key="3">
    <source>
        <dbReference type="SAM" id="SignalP"/>
    </source>
</evidence>
<dbReference type="PROSITE" id="PS51257">
    <property type="entry name" value="PROKAR_LIPOPROTEIN"/>
    <property type="match status" value="1"/>
</dbReference>